<organism evidence="10 11">
    <name type="scientific">Dyella choica</name>
    <dbReference type="NCBI Taxonomy" id="1927959"/>
    <lineage>
        <taxon>Bacteria</taxon>
        <taxon>Pseudomonadati</taxon>
        <taxon>Pseudomonadota</taxon>
        <taxon>Gammaproteobacteria</taxon>
        <taxon>Lysobacterales</taxon>
        <taxon>Rhodanobacteraceae</taxon>
        <taxon>Dyella</taxon>
    </lineage>
</organism>
<dbReference type="GO" id="GO:0030655">
    <property type="term" value="P:beta-lactam antibiotic catabolic process"/>
    <property type="evidence" value="ECO:0007669"/>
    <property type="project" value="InterPro"/>
</dbReference>
<dbReference type="Gene3D" id="3.40.710.10">
    <property type="entry name" value="DD-peptidase/beta-lactamase superfamily"/>
    <property type="match status" value="1"/>
</dbReference>
<dbReference type="InterPro" id="IPR023650">
    <property type="entry name" value="Beta-lactam_class-A_AS"/>
</dbReference>
<evidence type="ECO:0000256" key="1">
    <source>
        <dbReference type="ARBA" id="ARBA00001526"/>
    </source>
</evidence>
<comment type="similarity">
    <text evidence="2 6">Belongs to the class-A beta-lactamase family.</text>
</comment>
<dbReference type="OrthoDB" id="9784149at2"/>
<evidence type="ECO:0000313" key="10">
    <source>
        <dbReference type="EMBL" id="RUL74953.1"/>
    </source>
</evidence>
<evidence type="ECO:0000256" key="6">
    <source>
        <dbReference type="RuleBase" id="RU361140"/>
    </source>
</evidence>
<evidence type="ECO:0000313" key="11">
    <source>
        <dbReference type="Proteomes" id="UP000274358"/>
    </source>
</evidence>
<dbReference type="InterPro" id="IPR000871">
    <property type="entry name" value="Beta-lactam_class-A"/>
</dbReference>
<accession>A0A3S0R3H3</accession>
<dbReference type="GO" id="GO:0046677">
    <property type="term" value="P:response to antibiotic"/>
    <property type="evidence" value="ECO:0007669"/>
    <property type="project" value="UniProtKB-UniRule"/>
</dbReference>
<dbReference type="SUPFAM" id="SSF56601">
    <property type="entry name" value="beta-lactamase/transpeptidase-like"/>
    <property type="match status" value="1"/>
</dbReference>
<dbReference type="AlphaFoldDB" id="A0A3S0R3H3"/>
<keyword evidence="11" id="KW-1185">Reference proteome</keyword>
<evidence type="ECO:0000256" key="2">
    <source>
        <dbReference type="ARBA" id="ARBA00009009"/>
    </source>
</evidence>
<evidence type="ECO:0000256" key="8">
    <source>
        <dbReference type="SAM" id="SignalP"/>
    </source>
</evidence>
<keyword evidence="4 6" id="KW-0378">Hydrolase</keyword>
<keyword evidence="8" id="KW-0732">Signal</keyword>
<name>A0A3S0R3H3_9GAMM</name>
<dbReference type="InterPro" id="IPR045155">
    <property type="entry name" value="Beta-lactam_cat"/>
</dbReference>
<dbReference type="RefSeq" id="WP_126685149.1">
    <property type="nucleotide sequence ID" value="NZ_RYYV01000008.1"/>
</dbReference>
<keyword evidence="5 6" id="KW-0046">Antibiotic resistance</keyword>
<dbReference type="EMBL" id="RYYV01000008">
    <property type="protein sequence ID" value="RUL74953.1"/>
    <property type="molecule type" value="Genomic_DNA"/>
</dbReference>
<comment type="caution">
    <text evidence="10">The sequence shown here is derived from an EMBL/GenBank/DDBJ whole genome shotgun (WGS) entry which is preliminary data.</text>
</comment>
<evidence type="ECO:0000256" key="7">
    <source>
        <dbReference type="SAM" id="MobiDB-lite"/>
    </source>
</evidence>
<proteinExistence type="inferred from homology"/>
<dbReference type="PROSITE" id="PS00146">
    <property type="entry name" value="BETA_LACTAMASE_A"/>
    <property type="match status" value="1"/>
</dbReference>
<dbReference type="PANTHER" id="PTHR35333:SF3">
    <property type="entry name" value="BETA-LACTAMASE-TYPE TRANSPEPTIDASE FOLD CONTAINING PROTEIN"/>
    <property type="match status" value="1"/>
</dbReference>
<feature type="compositionally biased region" description="Basic and acidic residues" evidence="7">
    <location>
        <begin position="188"/>
        <end position="206"/>
    </location>
</feature>
<dbReference type="InterPro" id="IPR012338">
    <property type="entry name" value="Beta-lactam/transpept-like"/>
</dbReference>
<feature type="chain" id="PRO_5018634735" description="Beta-lactamase" evidence="8">
    <location>
        <begin position="26"/>
        <end position="336"/>
    </location>
</feature>
<dbReference type="Pfam" id="PF13354">
    <property type="entry name" value="Beta-lactamase2"/>
    <property type="match status" value="1"/>
</dbReference>
<evidence type="ECO:0000259" key="9">
    <source>
        <dbReference type="Pfam" id="PF13354"/>
    </source>
</evidence>
<comment type="catalytic activity">
    <reaction evidence="1 6">
        <text>a beta-lactam + H2O = a substituted beta-amino acid</text>
        <dbReference type="Rhea" id="RHEA:20401"/>
        <dbReference type="ChEBI" id="CHEBI:15377"/>
        <dbReference type="ChEBI" id="CHEBI:35627"/>
        <dbReference type="ChEBI" id="CHEBI:140347"/>
        <dbReference type="EC" id="3.5.2.6"/>
    </reaction>
</comment>
<evidence type="ECO:0000256" key="4">
    <source>
        <dbReference type="ARBA" id="ARBA00022801"/>
    </source>
</evidence>
<evidence type="ECO:0000256" key="5">
    <source>
        <dbReference type="ARBA" id="ARBA00023251"/>
    </source>
</evidence>
<dbReference type="GO" id="GO:0008800">
    <property type="term" value="F:beta-lactamase activity"/>
    <property type="evidence" value="ECO:0007669"/>
    <property type="project" value="UniProtKB-UniRule"/>
</dbReference>
<dbReference type="EC" id="3.5.2.6" evidence="3 6"/>
<sequence length="336" mass="35869">MINRYRGMAGAVLMSLIGASGPAWASSDDHGAMEKKQLQHALLNLAQRARPGLLGITVLDLDTGVQVRINADRAYPMMSVFKAPAAAAVLALVDAGKLSLDQTVTLTRADVVDGSAIPSIGAHFRGDSMAFTLAQLLTAAVSESDNTAADALVRLAGGPRAVTGYLLAHGIDGLHVDLDEAGIDRIFEGADHGDRPSAHETEQQRLERRRRGYRAYLSDSRNRTTPDAAADFLNKLWKGQLLSPSSTRRLLQLMYAQTTPSRLRAGLPEGVRLADKCGTSASLEGETAAYNDIGIMTWPDGHTVIVAAFLTASHMDRAGRDAVYVDIAQSIVQAVK</sequence>
<gene>
    <name evidence="10" type="primary">bla</name>
    <name evidence="10" type="ORF">EKH80_12805</name>
</gene>
<dbReference type="PANTHER" id="PTHR35333">
    <property type="entry name" value="BETA-LACTAMASE"/>
    <property type="match status" value="1"/>
</dbReference>
<feature type="signal peptide" evidence="8">
    <location>
        <begin position="1"/>
        <end position="25"/>
    </location>
</feature>
<dbReference type="PRINTS" id="PR00118">
    <property type="entry name" value="BLACTAMASEA"/>
</dbReference>
<protein>
    <recommendedName>
        <fullName evidence="3 6">Beta-lactamase</fullName>
        <ecNumber evidence="3 6">3.5.2.6</ecNumber>
    </recommendedName>
</protein>
<reference evidence="10 11" key="1">
    <citation type="submission" date="2018-12" db="EMBL/GenBank/DDBJ databases">
        <title>Dyella dinghuensis sp. nov. DHOA06 and Dyella choica sp. nov. 4M-K27, isolated from forest soil.</title>
        <authorList>
            <person name="Qiu L.-H."/>
            <person name="Gao Z.-H."/>
        </authorList>
    </citation>
    <scope>NUCLEOTIDE SEQUENCE [LARGE SCALE GENOMIC DNA]</scope>
    <source>
        <strain evidence="10 11">4M-K27</strain>
    </source>
</reference>
<evidence type="ECO:0000256" key="3">
    <source>
        <dbReference type="ARBA" id="ARBA00012865"/>
    </source>
</evidence>
<feature type="region of interest" description="Disordered" evidence="7">
    <location>
        <begin position="188"/>
        <end position="208"/>
    </location>
</feature>
<dbReference type="Proteomes" id="UP000274358">
    <property type="component" value="Unassembled WGS sequence"/>
</dbReference>
<dbReference type="NCBIfam" id="NF033103">
    <property type="entry name" value="bla_class_A"/>
    <property type="match status" value="1"/>
</dbReference>
<feature type="domain" description="Beta-lactamase class A catalytic" evidence="9">
    <location>
        <begin position="55"/>
        <end position="309"/>
    </location>
</feature>